<name>A0A6C0HJP4_9ZZZZ</name>
<dbReference type="EMBL" id="MN739975">
    <property type="protein sequence ID" value="QHT80868.1"/>
    <property type="molecule type" value="Genomic_DNA"/>
</dbReference>
<evidence type="ECO:0008006" key="11">
    <source>
        <dbReference type="Google" id="ProtNLM"/>
    </source>
</evidence>
<keyword evidence="3" id="KW-0068">Autocatalytic cleavage</keyword>
<evidence type="ECO:0000313" key="10">
    <source>
        <dbReference type="EMBL" id="QHT80868.1"/>
    </source>
</evidence>
<reference evidence="10" key="1">
    <citation type="journal article" date="2020" name="Nature">
        <title>Giant virus diversity and host interactions through global metagenomics.</title>
        <authorList>
            <person name="Schulz F."/>
            <person name="Roux S."/>
            <person name="Paez-Espino D."/>
            <person name="Jungbluth S."/>
            <person name="Walsh D.A."/>
            <person name="Denef V.J."/>
            <person name="McMahon K.D."/>
            <person name="Konstantinidis K.T."/>
            <person name="Eloe-Fadrosh E.A."/>
            <person name="Kyrpides N.C."/>
            <person name="Woyke T."/>
        </authorList>
    </citation>
    <scope>NUCLEOTIDE SEQUENCE</scope>
    <source>
        <strain evidence="10">GVMAG-M-3300023184-121</strain>
    </source>
</reference>
<evidence type="ECO:0000256" key="4">
    <source>
        <dbReference type="ARBA" id="ARBA00023115"/>
    </source>
</evidence>
<dbReference type="GO" id="GO:0004014">
    <property type="term" value="F:adenosylmethionine decarboxylase activity"/>
    <property type="evidence" value="ECO:0007669"/>
    <property type="project" value="InterPro"/>
</dbReference>
<evidence type="ECO:0000256" key="3">
    <source>
        <dbReference type="ARBA" id="ARBA00022813"/>
    </source>
</evidence>
<evidence type="ECO:0000256" key="1">
    <source>
        <dbReference type="ARBA" id="ARBA00001928"/>
    </source>
</evidence>
<dbReference type="InterPro" id="IPR016067">
    <property type="entry name" value="S-AdoMet_deCO2ase_core"/>
</dbReference>
<evidence type="ECO:0000256" key="7">
    <source>
        <dbReference type="ARBA" id="ARBA00023270"/>
    </source>
</evidence>
<dbReference type="Gene3D" id="3.60.90.10">
    <property type="entry name" value="S-adenosylmethionine decarboxylase"/>
    <property type="match status" value="1"/>
</dbReference>
<keyword evidence="2" id="KW-0210">Decarboxylase</keyword>
<dbReference type="GO" id="GO:0008295">
    <property type="term" value="P:spermidine biosynthetic process"/>
    <property type="evidence" value="ECO:0007669"/>
    <property type="project" value="InterPro"/>
</dbReference>
<dbReference type="InterPro" id="IPR003826">
    <property type="entry name" value="AdoMetDC_fam_prok"/>
</dbReference>
<evidence type="ECO:0000256" key="8">
    <source>
        <dbReference type="ARBA" id="ARBA00023317"/>
    </source>
</evidence>
<keyword evidence="6" id="KW-0456">Lyase</keyword>
<evidence type="ECO:0000256" key="2">
    <source>
        <dbReference type="ARBA" id="ARBA00022793"/>
    </source>
</evidence>
<protein>
    <recommendedName>
        <fullName evidence="11">S-adenosylmethionine decarboxylase</fullName>
    </recommendedName>
</protein>
<comment type="cofactor">
    <cofactor evidence="1">
        <name>pyruvate</name>
        <dbReference type="ChEBI" id="CHEBI:15361"/>
    </cofactor>
</comment>
<organism evidence="10">
    <name type="scientific">viral metagenome</name>
    <dbReference type="NCBI Taxonomy" id="1070528"/>
    <lineage>
        <taxon>unclassified sequences</taxon>
        <taxon>metagenomes</taxon>
        <taxon>organismal metagenomes</taxon>
    </lineage>
</organism>
<proteinExistence type="predicted"/>
<dbReference type="Pfam" id="PF02675">
    <property type="entry name" value="AdoMet_dc"/>
    <property type="match status" value="1"/>
</dbReference>
<dbReference type="SUPFAM" id="SSF56276">
    <property type="entry name" value="S-adenosylmethionine decarboxylase"/>
    <property type="match status" value="1"/>
</dbReference>
<dbReference type="AlphaFoldDB" id="A0A6C0HJP4"/>
<feature type="region of interest" description="Disordered" evidence="9">
    <location>
        <begin position="1"/>
        <end position="21"/>
    </location>
</feature>
<keyword evidence="4" id="KW-0620">Polyamine biosynthesis</keyword>
<keyword evidence="7" id="KW-0704">Schiff base</keyword>
<evidence type="ECO:0000256" key="9">
    <source>
        <dbReference type="SAM" id="MobiDB-lite"/>
    </source>
</evidence>
<sequence>MHQTLRHTYRSKGKHHKHQTRKNGAWGYHLIVNAGACNPESIRSKSNITAFSKALVKGIDMVAYGAPRVVRFGSGNKQGYTLVQLIETSNITAHFCEETNDAYLDIFSCKPFRPYDAIQIIDEYFHPRRKQTTFLKRQA</sequence>
<accession>A0A6C0HJP4</accession>
<keyword evidence="8" id="KW-0670">Pyruvate</keyword>
<evidence type="ECO:0000256" key="5">
    <source>
        <dbReference type="ARBA" id="ARBA00023145"/>
    </source>
</evidence>
<evidence type="ECO:0000256" key="6">
    <source>
        <dbReference type="ARBA" id="ARBA00023239"/>
    </source>
</evidence>
<keyword evidence="5" id="KW-0865">Zymogen</keyword>